<dbReference type="Pfam" id="PF00078">
    <property type="entry name" value="RVT_1"/>
    <property type="match status" value="1"/>
</dbReference>
<evidence type="ECO:0000313" key="4">
    <source>
        <dbReference type="EMBL" id="KAA0066013.1"/>
    </source>
</evidence>
<protein>
    <submittedName>
        <fullName evidence="4">Uncharacterized protein</fullName>
    </submittedName>
</protein>
<dbReference type="InterPro" id="IPR000477">
    <property type="entry name" value="RT_dom"/>
</dbReference>
<dbReference type="AlphaFoldDB" id="A0A5A7VCW4"/>
<dbReference type="InterPro" id="IPR043502">
    <property type="entry name" value="DNA/RNA_pol_sf"/>
</dbReference>
<dbReference type="SUPFAM" id="SSF56672">
    <property type="entry name" value="DNA/RNA polymerases"/>
    <property type="match status" value="1"/>
</dbReference>
<dbReference type="PANTHER" id="PTHR24559:SF457">
    <property type="entry name" value="RNA-DIRECTED DNA POLYMERASE HOMOLOG"/>
    <property type="match status" value="1"/>
</dbReference>
<evidence type="ECO:0000259" key="2">
    <source>
        <dbReference type="Pfam" id="PF00078"/>
    </source>
</evidence>
<dbReference type="OrthoDB" id="1750196at2759"/>
<dbReference type="InterPro" id="IPR053134">
    <property type="entry name" value="RNA-dir_DNA_polymerase"/>
</dbReference>
<reference evidence="4 5" key="1">
    <citation type="submission" date="2019-08" db="EMBL/GenBank/DDBJ databases">
        <title>Draft genome sequences of two oriental melons (Cucumis melo L. var makuwa).</title>
        <authorList>
            <person name="Kwon S.-Y."/>
        </authorList>
    </citation>
    <scope>NUCLEOTIDE SEQUENCE [LARGE SCALE GENOMIC DNA]</scope>
    <source>
        <strain evidence="5">cv. SW 3</strain>
        <tissue evidence="4">Leaf</tissue>
    </source>
</reference>
<gene>
    <name evidence="4" type="ORF">E6C27_scaffold32G00020</name>
</gene>
<feature type="domain" description="Retrotransposon gag" evidence="3">
    <location>
        <begin position="22"/>
        <end position="110"/>
    </location>
</feature>
<feature type="domain" description="Reverse transcriptase" evidence="2">
    <location>
        <begin position="549"/>
        <end position="638"/>
    </location>
</feature>
<evidence type="ECO:0000256" key="1">
    <source>
        <dbReference type="SAM" id="MobiDB-lite"/>
    </source>
</evidence>
<dbReference type="InterPro" id="IPR005162">
    <property type="entry name" value="Retrotrans_gag_dom"/>
</dbReference>
<dbReference type="PANTHER" id="PTHR24559">
    <property type="entry name" value="TRANSPOSON TY3-I GAG-POL POLYPROTEIN"/>
    <property type="match status" value="1"/>
</dbReference>
<organism evidence="4 5">
    <name type="scientific">Cucumis melo var. makuwa</name>
    <name type="common">Oriental melon</name>
    <dbReference type="NCBI Taxonomy" id="1194695"/>
    <lineage>
        <taxon>Eukaryota</taxon>
        <taxon>Viridiplantae</taxon>
        <taxon>Streptophyta</taxon>
        <taxon>Embryophyta</taxon>
        <taxon>Tracheophyta</taxon>
        <taxon>Spermatophyta</taxon>
        <taxon>Magnoliopsida</taxon>
        <taxon>eudicotyledons</taxon>
        <taxon>Gunneridae</taxon>
        <taxon>Pentapetalae</taxon>
        <taxon>rosids</taxon>
        <taxon>fabids</taxon>
        <taxon>Cucurbitales</taxon>
        <taxon>Cucurbitaceae</taxon>
        <taxon>Benincaseae</taxon>
        <taxon>Cucumis</taxon>
    </lineage>
</organism>
<accession>A0A5A7VCW4</accession>
<dbReference type="EMBL" id="SSTE01000908">
    <property type="protein sequence ID" value="KAA0066013.1"/>
    <property type="molecule type" value="Genomic_DNA"/>
</dbReference>
<comment type="caution">
    <text evidence="4">The sequence shown here is derived from an EMBL/GenBank/DDBJ whole genome shotgun (WGS) entry which is preliminary data.</text>
</comment>
<proteinExistence type="predicted"/>
<dbReference type="CDD" id="cd01647">
    <property type="entry name" value="RT_LTR"/>
    <property type="match status" value="1"/>
</dbReference>
<evidence type="ECO:0000313" key="5">
    <source>
        <dbReference type="Proteomes" id="UP000321393"/>
    </source>
</evidence>
<feature type="compositionally biased region" description="Polar residues" evidence="1">
    <location>
        <begin position="191"/>
        <end position="210"/>
    </location>
</feature>
<sequence length="703" mass="80697">MYCRKMAAYTNNDKLLVHCFQDSLIGPASQWYIQLDNAHIHVWKDLADVFLKQYKHNIDMALDRLDLQQMEKKSSESFKEYTQQWRDMAAQVQPPLIDKEMTSIFMNTLRASFYDRMSGNASTNFSNIIVIGERIEYGIKHGKLAEATTEYGGKEKGTISKKKEGEVHAIGFPNSGNYVSTHTFFETPKPVNSNSPQPFVQGQGSKTNSDTWREKPNVNENPLPNHENPKVNVVDGLVEKCRNEVHEIMMPMEALFEGLFEAGYVSREYLDPDIRYEGLRPYESTAYSNEMIKQHKSKVEVMTTRTMGGGGYSLNQNLETLLKTPSNDGRFGLGYKSSIYDKIRLYEEKKKKCLVKLEMREFDPSIKLIPELYDTFKIVGISYSSHNSDLKDGLLTKMESLSIAAVTQEASFEDNTIYAWPDFELNNWDIIDLPTFSRDFKKLLRMIEEEDKILGPHQELVEVINLGSQEESKKDMSGLNTDIIVHRVLLKPKCNPVRQKLRKMKSNALIKINEEVLKQSEAEFLTVSKYPEWVANIVPVPKKTKKKILNFHRQYNHIKMAEEDREKTKFITLWGTFCYKVMPFGLKNVGATYQQAMVILFHDMMHKKIEVSVDDMIAKSKANEDHTTKLQKLFDRAIKGSALVDHLAAQPVADYKPIRVDFPDENIFQVEKNATDHETWIMLFDGASNELGHGIGVVLISLE</sequence>
<name>A0A5A7VCW4_CUCMM</name>
<evidence type="ECO:0000259" key="3">
    <source>
        <dbReference type="Pfam" id="PF03732"/>
    </source>
</evidence>
<dbReference type="Pfam" id="PF03732">
    <property type="entry name" value="Retrotrans_gag"/>
    <property type="match status" value="1"/>
</dbReference>
<dbReference type="Gene3D" id="3.10.10.10">
    <property type="entry name" value="HIV Type 1 Reverse Transcriptase, subunit A, domain 1"/>
    <property type="match status" value="1"/>
</dbReference>
<feature type="region of interest" description="Disordered" evidence="1">
    <location>
        <begin position="191"/>
        <end position="230"/>
    </location>
</feature>
<dbReference type="Proteomes" id="UP000321393">
    <property type="component" value="Unassembled WGS sequence"/>
</dbReference>